<proteinExistence type="predicted"/>
<dbReference type="AlphaFoldDB" id="A0AA39YEX8"/>
<sequence>MAEVVLWKASISASTRFAIHGSHRLCTPQRPVTKCAVVAVIRTPLMPLEDSRATLPDRAASGQTGHTARALRSGAHLGETCRKIIRPRQAAAAAASWRRRARAWHGMTKQAEGGRKGLFSPDLPFRPAVSRTRPQFVTGGAAAAAVMTSQSAGKNDMTRQESMTPIILLPDFTPAGTWLTCSLTVAPLGMAWPCLAGGQIFPRLGPVWGRKWPACLASSYQGADG</sequence>
<organism evidence="1 2">
    <name type="scientific">Cercophora newfieldiana</name>
    <dbReference type="NCBI Taxonomy" id="92897"/>
    <lineage>
        <taxon>Eukaryota</taxon>
        <taxon>Fungi</taxon>
        <taxon>Dikarya</taxon>
        <taxon>Ascomycota</taxon>
        <taxon>Pezizomycotina</taxon>
        <taxon>Sordariomycetes</taxon>
        <taxon>Sordariomycetidae</taxon>
        <taxon>Sordariales</taxon>
        <taxon>Lasiosphaeriaceae</taxon>
        <taxon>Cercophora</taxon>
    </lineage>
</organism>
<dbReference type="Proteomes" id="UP001174936">
    <property type="component" value="Unassembled WGS sequence"/>
</dbReference>
<reference evidence="1" key="1">
    <citation type="submission" date="2023-06" db="EMBL/GenBank/DDBJ databases">
        <title>Genome-scale phylogeny and comparative genomics of the fungal order Sordariales.</title>
        <authorList>
            <consortium name="Lawrence Berkeley National Laboratory"/>
            <person name="Hensen N."/>
            <person name="Bonometti L."/>
            <person name="Westerberg I."/>
            <person name="Brannstrom I.O."/>
            <person name="Guillou S."/>
            <person name="Cros-Aarteil S."/>
            <person name="Calhoun S."/>
            <person name="Haridas S."/>
            <person name="Kuo A."/>
            <person name="Mondo S."/>
            <person name="Pangilinan J."/>
            <person name="Riley R."/>
            <person name="Labutti K."/>
            <person name="Andreopoulos B."/>
            <person name="Lipzen A."/>
            <person name="Chen C."/>
            <person name="Yanf M."/>
            <person name="Daum C."/>
            <person name="Ng V."/>
            <person name="Clum A."/>
            <person name="Steindorff A."/>
            <person name="Ohm R."/>
            <person name="Martin F."/>
            <person name="Silar P."/>
            <person name="Natvig D."/>
            <person name="Lalanne C."/>
            <person name="Gautier V."/>
            <person name="Ament-Velasquez S.L."/>
            <person name="Kruys A."/>
            <person name="Hutchinson M.I."/>
            <person name="Powell A.J."/>
            <person name="Barry K."/>
            <person name="Miller A.N."/>
            <person name="Grigoriev I.V."/>
            <person name="Debuchy R."/>
            <person name="Gladieux P."/>
            <person name="Thoren M.H."/>
            <person name="Johannesson H."/>
        </authorList>
    </citation>
    <scope>NUCLEOTIDE SEQUENCE</scope>
    <source>
        <strain evidence="1">SMH2532-1</strain>
    </source>
</reference>
<accession>A0AA39YEX8</accession>
<gene>
    <name evidence="1" type="ORF">B0T16DRAFT_78120</name>
</gene>
<keyword evidence="2" id="KW-1185">Reference proteome</keyword>
<protein>
    <submittedName>
        <fullName evidence="1">Uncharacterized protein</fullName>
    </submittedName>
</protein>
<comment type="caution">
    <text evidence="1">The sequence shown here is derived from an EMBL/GenBank/DDBJ whole genome shotgun (WGS) entry which is preliminary data.</text>
</comment>
<evidence type="ECO:0000313" key="1">
    <source>
        <dbReference type="EMBL" id="KAK0651389.1"/>
    </source>
</evidence>
<name>A0AA39YEX8_9PEZI</name>
<dbReference type="EMBL" id="JAULSV010000002">
    <property type="protein sequence ID" value="KAK0651389.1"/>
    <property type="molecule type" value="Genomic_DNA"/>
</dbReference>
<evidence type="ECO:0000313" key="2">
    <source>
        <dbReference type="Proteomes" id="UP001174936"/>
    </source>
</evidence>